<reference evidence="3" key="1">
    <citation type="submission" date="2016-07" db="EMBL/GenBank/DDBJ databases">
        <title>Frankia sp. NRRL B-16219 Genome sequencing.</title>
        <authorList>
            <person name="Ghodhbane-Gtari F."/>
            <person name="Swanson E."/>
            <person name="Gueddou A."/>
            <person name="Louati M."/>
            <person name="Nouioui I."/>
            <person name="Hezbri K."/>
            <person name="Abebe-Akele F."/>
            <person name="Simpson S."/>
            <person name="Morris K."/>
            <person name="Thomas K."/>
            <person name="Gtari M."/>
            <person name="Tisa L.S."/>
        </authorList>
    </citation>
    <scope>NUCLEOTIDE SEQUENCE [LARGE SCALE GENOMIC DNA]</scope>
    <source>
        <strain evidence="3">NRRL B-16219</strain>
    </source>
</reference>
<proteinExistence type="predicted"/>
<feature type="transmembrane region" description="Helical" evidence="1">
    <location>
        <begin position="29"/>
        <end position="50"/>
    </location>
</feature>
<gene>
    <name evidence="2" type="ORF">BBK14_32860</name>
</gene>
<protein>
    <recommendedName>
        <fullName evidence="4">DUF304 domain-containing protein</fullName>
    </recommendedName>
</protein>
<name>A0A1S1R1E2_9ACTN</name>
<evidence type="ECO:0000313" key="2">
    <source>
        <dbReference type="EMBL" id="OHV39757.1"/>
    </source>
</evidence>
<keyword evidence="1" id="KW-0472">Membrane</keyword>
<evidence type="ECO:0000256" key="1">
    <source>
        <dbReference type="SAM" id="Phobius"/>
    </source>
</evidence>
<evidence type="ECO:0000313" key="3">
    <source>
        <dbReference type="Proteomes" id="UP000179769"/>
    </source>
</evidence>
<dbReference type="AlphaFoldDB" id="A0A1S1R1E2"/>
<accession>A0A1S1R1E2</accession>
<evidence type="ECO:0008006" key="4">
    <source>
        <dbReference type="Google" id="ProtNLM"/>
    </source>
</evidence>
<keyword evidence="1" id="KW-1133">Transmembrane helix</keyword>
<keyword evidence="3" id="KW-1185">Reference proteome</keyword>
<dbReference type="EMBL" id="MAXA01000090">
    <property type="protein sequence ID" value="OHV39757.1"/>
    <property type="molecule type" value="Genomic_DNA"/>
</dbReference>
<keyword evidence="1" id="KW-0812">Transmembrane</keyword>
<sequence>MKAFLIAAVLTVVAGLVSRLLGGVILGAPALLLAAIAWICFLVSPVTILVKSRTNGADFYEYGVEIKSGFVRRSIQFVWYYQITEAPTYVRSFADYFTNTASLRIHYNPSATTVERVEIAGFGSPDEVKWIGGYLESRVPPERIVIRGPWT</sequence>
<organism evidence="2 3">
    <name type="scientific">Parafrankia soli</name>
    <dbReference type="NCBI Taxonomy" id="2599596"/>
    <lineage>
        <taxon>Bacteria</taxon>
        <taxon>Bacillati</taxon>
        <taxon>Actinomycetota</taxon>
        <taxon>Actinomycetes</taxon>
        <taxon>Frankiales</taxon>
        <taxon>Frankiaceae</taxon>
        <taxon>Parafrankia</taxon>
    </lineage>
</organism>
<dbReference type="Proteomes" id="UP000179769">
    <property type="component" value="Unassembled WGS sequence"/>
</dbReference>
<comment type="caution">
    <text evidence="2">The sequence shown here is derived from an EMBL/GenBank/DDBJ whole genome shotgun (WGS) entry which is preliminary data.</text>
</comment>